<organism evidence="1 2">
    <name type="scientific">Fibrivirga algicola</name>
    <dbReference type="NCBI Taxonomy" id="2950420"/>
    <lineage>
        <taxon>Bacteria</taxon>
        <taxon>Pseudomonadati</taxon>
        <taxon>Bacteroidota</taxon>
        <taxon>Cytophagia</taxon>
        <taxon>Cytophagales</taxon>
        <taxon>Spirosomataceae</taxon>
        <taxon>Fibrivirga</taxon>
    </lineage>
</organism>
<evidence type="ECO:0008006" key="3">
    <source>
        <dbReference type="Google" id="ProtNLM"/>
    </source>
</evidence>
<dbReference type="Proteomes" id="UP000606008">
    <property type="component" value="Unassembled WGS sequence"/>
</dbReference>
<dbReference type="EMBL" id="WAEL01000001">
    <property type="protein sequence ID" value="NID08917.1"/>
    <property type="molecule type" value="Genomic_DNA"/>
</dbReference>
<evidence type="ECO:0000313" key="1">
    <source>
        <dbReference type="EMBL" id="NID08917.1"/>
    </source>
</evidence>
<comment type="caution">
    <text evidence="1">The sequence shown here is derived from an EMBL/GenBank/DDBJ whole genome shotgun (WGS) entry which is preliminary data.</text>
</comment>
<accession>A0ABX0QCV2</accession>
<dbReference type="RefSeq" id="WP_166690702.1">
    <property type="nucleotide sequence ID" value="NZ_WAEL01000001.1"/>
</dbReference>
<keyword evidence="2" id="KW-1185">Reference proteome</keyword>
<gene>
    <name evidence="1" type="ORF">F7231_01915</name>
</gene>
<evidence type="ECO:0000313" key="2">
    <source>
        <dbReference type="Proteomes" id="UP000606008"/>
    </source>
</evidence>
<proteinExistence type="predicted"/>
<name>A0ABX0QCV2_9BACT</name>
<protein>
    <recommendedName>
        <fullName evidence="3">DUF1574 domain-containing protein</fullName>
    </recommendedName>
</protein>
<sequence>MIQFFVKLGLLVSCLAITLFALYTKAVQQDTTSYFAAMVDKHQRLDALAGKPRLILAGGSGVAFGIDSQLLEDSLGIPVVNMGLHADLGLPFMLKQLQAIAKPTDIVLFTPEYFLTYGDDYTQFYVGDFYKPALDFMTFDGPFDYAVRRIKYYLYRIRTNFFLSPDTNAHPRIDDTTSVYFRGAFSARGDLLSPLNNKRSTELGKLFLPDRAYTTEIGLMSTMVAALQQRGTTLLVLYPAFSESQFAVNKEVIAHYVAKLNQVKHIKLIGSPERHQYPDSCFFDTPYHLTGPCRREYTMRILHDFKATRN</sequence>
<reference evidence="1" key="1">
    <citation type="submission" date="2024-05" db="EMBL/GenBank/DDBJ databases">
        <authorList>
            <person name="Jung D.-H."/>
        </authorList>
    </citation>
    <scope>NUCLEOTIDE SEQUENCE</scope>
    <source>
        <strain evidence="1">JA-25</strain>
    </source>
</reference>